<dbReference type="STRING" id="1909395.BKM31_22880"/>
<dbReference type="InterPro" id="IPR009057">
    <property type="entry name" value="Homeodomain-like_sf"/>
</dbReference>
<keyword evidence="2" id="KW-0238">DNA-binding</keyword>
<keyword evidence="1" id="KW-0805">Transcription regulation</keyword>
<dbReference type="InterPro" id="IPR018060">
    <property type="entry name" value="HTH_AraC"/>
</dbReference>
<evidence type="ECO:0000256" key="1">
    <source>
        <dbReference type="ARBA" id="ARBA00023015"/>
    </source>
</evidence>
<dbReference type="Proteomes" id="UP000190797">
    <property type="component" value="Chromosome"/>
</dbReference>
<gene>
    <name evidence="5" type="ORF">BKM31_22880</name>
</gene>
<accession>A0A1V0A127</accession>
<organism evidence="5 6">
    <name type="scientific">[Actinomadura] parvosata subsp. kistnae</name>
    <dbReference type="NCBI Taxonomy" id="1909395"/>
    <lineage>
        <taxon>Bacteria</taxon>
        <taxon>Bacillati</taxon>
        <taxon>Actinomycetota</taxon>
        <taxon>Actinomycetes</taxon>
        <taxon>Streptosporangiales</taxon>
        <taxon>Streptosporangiaceae</taxon>
        <taxon>Nonomuraea</taxon>
    </lineage>
</organism>
<dbReference type="PROSITE" id="PS01124">
    <property type="entry name" value="HTH_ARAC_FAMILY_2"/>
    <property type="match status" value="1"/>
</dbReference>
<evidence type="ECO:0000259" key="4">
    <source>
        <dbReference type="PROSITE" id="PS01124"/>
    </source>
</evidence>
<evidence type="ECO:0000256" key="3">
    <source>
        <dbReference type="ARBA" id="ARBA00023163"/>
    </source>
</evidence>
<proteinExistence type="predicted"/>
<dbReference type="PANTHER" id="PTHR43280">
    <property type="entry name" value="ARAC-FAMILY TRANSCRIPTIONAL REGULATOR"/>
    <property type="match status" value="1"/>
</dbReference>
<dbReference type="GO" id="GO:0043565">
    <property type="term" value="F:sequence-specific DNA binding"/>
    <property type="evidence" value="ECO:0007669"/>
    <property type="project" value="InterPro"/>
</dbReference>
<reference evidence="6" key="1">
    <citation type="journal article" date="2017" name="Med. Chem. Commun.">
        <title>Nonomuraea sp. ATCC 55076 harbours the largest actinomycete chromosome to date and the kistamicin biosynthetic gene cluster.</title>
        <authorList>
            <person name="Nazari B."/>
            <person name="Forneris C.C."/>
            <person name="Gibson M.I."/>
            <person name="Moon K."/>
            <person name="Schramma K.R."/>
            <person name="Seyedsayamdost M.R."/>
        </authorList>
    </citation>
    <scope>NUCLEOTIDE SEQUENCE [LARGE SCALE GENOMIC DNA]</scope>
    <source>
        <strain evidence="6">ATCC 55076</strain>
    </source>
</reference>
<protein>
    <recommendedName>
        <fullName evidence="4">HTH araC/xylS-type domain-containing protein</fullName>
    </recommendedName>
</protein>
<dbReference type="SUPFAM" id="SSF46689">
    <property type="entry name" value="Homeodomain-like"/>
    <property type="match status" value="1"/>
</dbReference>
<evidence type="ECO:0000313" key="6">
    <source>
        <dbReference type="Proteomes" id="UP000190797"/>
    </source>
</evidence>
<keyword evidence="3" id="KW-0804">Transcription</keyword>
<name>A0A1V0A127_9ACTN</name>
<dbReference type="Gene3D" id="1.10.10.60">
    <property type="entry name" value="Homeodomain-like"/>
    <property type="match status" value="1"/>
</dbReference>
<keyword evidence="6" id="KW-1185">Reference proteome</keyword>
<sequence>MPDRGDSIAKNRIPLAGTAEARRHLLRSRVMDHIHRRLGDPRLSPRSIAAAHRISVSHLHELFAGHDMTISAWIPHLRLERCRLDLAGPRLRPYPVRAIAARWDFSDAAHFSRVFRAAYGALPGRYRRRAPDRAASR</sequence>
<dbReference type="EMBL" id="CP017717">
    <property type="protein sequence ID" value="AQZ63926.1"/>
    <property type="molecule type" value="Genomic_DNA"/>
</dbReference>
<dbReference type="SMART" id="SM00342">
    <property type="entry name" value="HTH_ARAC"/>
    <property type="match status" value="1"/>
</dbReference>
<feature type="domain" description="HTH araC/xylS-type" evidence="4">
    <location>
        <begin position="28"/>
        <end position="129"/>
    </location>
</feature>
<evidence type="ECO:0000256" key="2">
    <source>
        <dbReference type="ARBA" id="ARBA00023125"/>
    </source>
</evidence>
<dbReference type="AlphaFoldDB" id="A0A1V0A127"/>
<dbReference type="GO" id="GO:0003700">
    <property type="term" value="F:DNA-binding transcription factor activity"/>
    <property type="evidence" value="ECO:0007669"/>
    <property type="project" value="InterPro"/>
</dbReference>
<evidence type="ECO:0000313" key="5">
    <source>
        <dbReference type="EMBL" id="AQZ63926.1"/>
    </source>
</evidence>
<dbReference type="Pfam" id="PF12833">
    <property type="entry name" value="HTH_18"/>
    <property type="match status" value="1"/>
</dbReference>
<dbReference type="KEGG" id="noa:BKM31_22880"/>
<dbReference type="PANTHER" id="PTHR43280:SF31">
    <property type="entry name" value="TRANSCRIPTIONAL REGULATORY PROTEIN"/>
    <property type="match status" value="1"/>
</dbReference>